<protein>
    <recommendedName>
        <fullName evidence="3 11">Thymidylate kinase</fullName>
        <ecNumber evidence="2 11">2.7.4.9</ecNumber>
    </recommendedName>
    <alternativeName>
        <fullName evidence="11">dTMP kinase</fullName>
    </alternativeName>
</protein>
<evidence type="ECO:0000256" key="6">
    <source>
        <dbReference type="ARBA" id="ARBA00022741"/>
    </source>
</evidence>
<dbReference type="AlphaFoldDB" id="A0A8J2XJH1"/>
<feature type="transmembrane region" description="Helical" evidence="13">
    <location>
        <begin position="296"/>
        <end position="315"/>
    </location>
</feature>
<evidence type="ECO:0000256" key="1">
    <source>
        <dbReference type="ARBA" id="ARBA00009776"/>
    </source>
</evidence>
<dbReference type="EC" id="2.7.4.9" evidence="2 11"/>
<feature type="compositionally biased region" description="Low complexity" evidence="12">
    <location>
        <begin position="756"/>
        <end position="770"/>
    </location>
</feature>
<feature type="compositionally biased region" description="Basic and acidic residues" evidence="12">
    <location>
        <begin position="815"/>
        <end position="845"/>
    </location>
</feature>
<comment type="caution">
    <text evidence="15">The sequence shown here is derived from an EMBL/GenBank/DDBJ whole genome shotgun (WGS) entry which is preliminary data.</text>
</comment>
<evidence type="ECO:0000256" key="9">
    <source>
        <dbReference type="ARBA" id="ARBA00048743"/>
    </source>
</evidence>
<keyword evidence="13" id="KW-0472">Membrane</keyword>
<feature type="binding site" evidence="11">
    <location>
        <begin position="449"/>
        <end position="456"/>
    </location>
    <ligand>
        <name>ATP</name>
        <dbReference type="ChEBI" id="CHEBI:30616"/>
    </ligand>
</feature>
<feature type="transmembrane region" description="Helical" evidence="13">
    <location>
        <begin position="232"/>
        <end position="252"/>
    </location>
</feature>
<dbReference type="GO" id="GO:0006235">
    <property type="term" value="P:dTTP biosynthetic process"/>
    <property type="evidence" value="ECO:0007669"/>
    <property type="project" value="UniProtKB-UniRule"/>
</dbReference>
<evidence type="ECO:0000256" key="5">
    <source>
        <dbReference type="ARBA" id="ARBA00022727"/>
    </source>
</evidence>
<sequence length="845" mass="87477">MADAPATTRYHPAQLVTAAIVTAGWMAALSVAVLSFGYGGAAGLLQGAQLPARGPEAPLLAEFSLREGTAALLISLVIVAGVQLVPAGAAQRLIPKLPIGFSAGILAVALGVVLGLASVLRFAWWIWIAALLLSLLTRAVLALHPDGLHKPWRLAGISASAMLFLTWAFQIFGGSGMGTVAVVVLTIVAAVLLVAAGVLSIVVFRTEDPTGLPQTGTHTSVRREGIRAAEDIRLPWPCHVLFALLGALIALAQPMTWSLQVGQAGFAFIIVLVLLGWAVGFELGPTFAPGMSRPRVTAFALLGAGILTTAGGFVLELTASAIFAATAAVLIGIGVRAQPYGFSRRIGFSVGLAVALLLVLLLPGGTIALSEYVAWAVTPVDSALLIVGLIATLAGVVAVLRFDPRGTTGLGVDIMYAFQPRTPARRSGEGVTGVREHTYPRGAFIVFEGGDGVGKSTQAAKLATFLVDRCGLRVEVTREPGGTEVGRQIRSVLLDGDDVAPRSEALLYAADRAHHVARLVEPALDRGEVVISDRYIDSSLAYQARGRELSVEAVRDISRWATDGLVPHLTVLLDLEPDAARGRLAARGEADRIEREEGDFHARVRSAFLELAGAQPGRYLIVDASQHEDAIAATVRDAVVQVLRQNGVLPQSGAPASLVPPAAQGPDESQGRESSSAAGAVPMPQDAAPSQGEAPGQDREPSGASAGPQRQRWEPPSATRPVPPPQGAVPPSQGAEPAGAAPHGTPLGQQPDRSPGDGATSSAGTPGGADDATTVLPDAGDGASAAAASTQDRDHTGGAGDAATTVLPGSPRPGSARDRARLLAQAKREREARDRLRRAREERGE</sequence>
<feature type="transmembrane region" description="Helical" evidence="13">
    <location>
        <begin position="68"/>
        <end position="85"/>
    </location>
</feature>
<evidence type="ECO:0000313" key="16">
    <source>
        <dbReference type="Proteomes" id="UP000616114"/>
    </source>
</evidence>
<dbReference type="NCBIfam" id="TIGR00041">
    <property type="entry name" value="DTMP_kinase"/>
    <property type="match status" value="1"/>
</dbReference>
<reference evidence="15" key="2">
    <citation type="submission" date="2020-09" db="EMBL/GenBank/DDBJ databases">
        <authorList>
            <person name="Sun Q."/>
            <person name="Zhou Y."/>
        </authorList>
    </citation>
    <scope>NUCLEOTIDE SEQUENCE</scope>
    <source>
        <strain evidence="15">CGMCC 1.12785</strain>
    </source>
</reference>
<feature type="transmembrane region" description="Helical" evidence="13">
    <location>
        <begin position="97"/>
        <end position="116"/>
    </location>
</feature>
<dbReference type="GO" id="GO:0006227">
    <property type="term" value="P:dUDP biosynthetic process"/>
    <property type="evidence" value="ECO:0007669"/>
    <property type="project" value="TreeGrafter"/>
</dbReference>
<evidence type="ECO:0000256" key="13">
    <source>
        <dbReference type="SAM" id="Phobius"/>
    </source>
</evidence>
<keyword evidence="7 11" id="KW-0418">Kinase</keyword>
<keyword evidence="4 11" id="KW-0808">Transferase</keyword>
<feature type="compositionally biased region" description="Low complexity" evidence="12">
    <location>
        <begin position="778"/>
        <end position="789"/>
    </location>
</feature>
<keyword evidence="6 11" id="KW-0547">Nucleotide-binding</keyword>
<evidence type="ECO:0000256" key="2">
    <source>
        <dbReference type="ARBA" id="ARBA00012980"/>
    </source>
</evidence>
<feature type="region of interest" description="Disordered" evidence="12">
    <location>
        <begin position="650"/>
        <end position="845"/>
    </location>
</feature>
<keyword evidence="8 11" id="KW-0067">ATP-binding</keyword>
<comment type="similarity">
    <text evidence="1 11">Belongs to the thymidylate kinase family.</text>
</comment>
<dbReference type="RefSeq" id="WP_188548890.1">
    <property type="nucleotide sequence ID" value="NZ_BMFY01000001.1"/>
</dbReference>
<evidence type="ECO:0000259" key="14">
    <source>
        <dbReference type="Pfam" id="PF02223"/>
    </source>
</evidence>
<feature type="transmembrane region" description="Helical" evidence="13">
    <location>
        <begin position="264"/>
        <end position="284"/>
    </location>
</feature>
<feature type="transmembrane region" description="Helical" evidence="13">
    <location>
        <begin position="122"/>
        <end position="142"/>
    </location>
</feature>
<dbReference type="PANTHER" id="PTHR10344:SF4">
    <property type="entry name" value="UMP-CMP KINASE 2, MITOCHONDRIAL"/>
    <property type="match status" value="1"/>
</dbReference>
<dbReference type="FunFam" id="3.40.50.300:FF:000225">
    <property type="entry name" value="Thymidylate kinase"/>
    <property type="match status" value="1"/>
</dbReference>
<evidence type="ECO:0000256" key="4">
    <source>
        <dbReference type="ARBA" id="ARBA00022679"/>
    </source>
</evidence>
<proteinExistence type="inferred from homology"/>
<dbReference type="GO" id="GO:0005524">
    <property type="term" value="F:ATP binding"/>
    <property type="evidence" value="ECO:0007669"/>
    <property type="project" value="UniProtKB-UniRule"/>
</dbReference>
<dbReference type="InterPro" id="IPR018094">
    <property type="entry name" value="Thymidylate_kinase"/>
</dbReference>
<keyword evidence="13" id="KW-1133">Transmembrane helix</keyword>
<evidence type="ECO:0000256" key="10">
    <source>
        <dbReference type="ARBA" id="ARBA00057735"/>
    </source>
</evidence>
<dbReference type="GO" id="GO:0004798">
    <property type="term" value="F:dTMP kinase activity"/>
    <property type="evidence" value="ECO:0007669"/>
    <property type="project" value="UniProtKB-UniRule"/>
</dbReference>
<accession>A0A8J2XJH1</accession>
<dbReference type="InterPro" id="IPR027417">
    <property type="entry name" value="P-loop_NTPase"/>
</dbReference>
<dbReference type="Proteomes" id="UP000616114">
    <property type="component" value="Unassembled WGS sequence"/>
</dbReference>
<dbReference type="InterPro" id="IPR039430">
    <property type="entry name" value="Thymidylate_kin-like_dom"/>
</dbReference>
<dbReference type="CDD" id="cd01672">
    <property type="entry name" value="TMPK"/>
    <property type="match status" value="1"/>
</dbReference>
<dbReference type="PANTHER" id="PTHR10344">
    <property type="entry name" value="THYMIDYLATE KINASE"/>
    <property type="match status" value="1"/>
</dbReference>
<evidence type="ECO:0000256" key="8">
    <source>
        <dbReference type="ARBA" id="ARBA00022840"/>
    </source>
</evidence>
<keyword evidence="16" id="KW-1185">Reference proteome</keyword>
<evidence type="ECO:0000256" key="7">
    <source>
        <dbReference type="ARBA" id="ARBA00022777"/>
    </source>
</evidence>
<comment type="catalytic activity">
    <reaction evidence="9 11">
        <text>dTMP + ATP = dTDP + ADP</text>
        <dbReference type="Rhea" id="RHEA:13517"/>
        <dbReference type="ChEBI" id="CHEBI:30616"/>
        <dbReference type="ChEBI" id="CHEBI:58369"/>
        <dbReference type="ChEBI" id="CHEBI:63528"/>
        <dbReference type="ChEBI" id="CHEBI:456216"/>
        <dbReference type="EC" id="2.7.4.9"/>
    </reaction>
</comment>
<feature type="transmembrane region" description="Helical" evidence="13">
    <location>
        <begin position="382"/>
        <end position="400"/>
    </location>
</feature>
<dbReference type="PROSITE" id="PS01331">
    <property type="entry name" value="THYMIDYLATE_KINASE"/>
    <property type="match status" value="1"/>
</dbReference>
<feature type="transmembrane region" description="Helical" evidence="13">
    <location>
        <begin position="154"/>
        <end position="173"/>
    </location>
</feature>
<feature type="transmembrane region" description="Helical" evidence="13">
    <location>
        <begin position="179"/>
        <end position="204"/>
    </location>
</feature>
<keyword evidence="13" id="KW-0812">Transmembrane</keyword>
<evidence type="ECO:0000256" key="12">
    <source>
        <dbReference type="SAM" id="MobiDB-lite"/>
    </source>
</evidence>
<evidence type="ECO:0000256" key="3">
    <source>
        <dbReference type="ARBA" id="ARBA00017144"/>
    </source>
</evidence>
<feature type="transmembrane region" description="Helical" evidence="13">
    <location>
        <begin position="350"/>
        <end position="370"/>
    </location>
</feature>
<feature type="transmembrane region" description="Helical" evidence="13">
    <location>
        <begin position="15"/>
        <end position="38"/>
    </location>
</feature>
<dbReference type="EMBL" id="BMFY01000001">
    <property type="protein sequence ID" value="GGA01676.1"/>
    <property type="molecule type" value="Genomic_DNA"/>
</dbReference>
<dbReference type="Pfam" id="PF02223">
    <property type="entry name" value="Thymidylate_kin"/>
    <property type="match status" value="1"/>
</dbReference>
<evidence type="ECO:0000313" key="15">
    <source>
        <dbReference type="EMBL" id="GGA01676.1"/>
    </source>
</evidence>
<gene>
    <name evidence="11" type="primary">tmk</name>
    <name evidence="15" type="ORF">GCM10011333_00150</name>
</gene>
<dbReference type="InterPro" id="IPR018095">
    <property type="entry name" value="Thymidylate_kin_CS"/>
</dbReference>
<evidence type="ECO:0000256" key="11">
    <source>
        <dbReference type="HAMAP-Rule" id="MF_00165"/>
    </source>
</evidence>
<reference evidence="15" key="1">
    <citation type="journal article" date="2014" name="Int. J. Syst. Evol. Microbiol.">
        <title>Complete genome sequence of Corynebacterium casei LMG S-19264T (=DSM 44701T), isolated from a smear-ripened cheese.</title>
        <authorList>
            <consortium name="US DOE Joint Genome Institute (JGI-PGF)"/>
            <person name="Walter F."/>
            <person name="Albersmeier A."/>
            <person name="Kalinowski J."/>
            <person name="Ruckert C."/>
        </authorList>
    </citation>
    <scope>NUCLEOTIDE SEQUENCE</scope>
    <source>
        <strain evidence="15">CGMCC 1.12785</strain>
    </source>
</reference>
<comment type="function">
    <text evidence="10 11">Phosphorylation of dTMP to form dTDP in both de novo and salvage pathways of dTTP synthesis.</text>
</comment>
<dbReference type="GO" id="GO:0005829">
    <property type="term" value="C:cytosol"/>
    <property type="evidence" value="ECO:0007669"/>
    <property type="project" value="TreeGrafter"/>
</dbReference>
<dbReference type="HAMAP" id="MF_00165">
    <property type="entry name" value="Thymidylate_kinase"/>
    <property type="match status" value="1"/>
</dbReference>
<feature type="domain" description="Thymidylate kinase-like" evidence="14">
    <location>
        <begin position="447"/>
        <end position="631"/>
    </location>
</feature>
<keyword evidence="5 11" id="KW-0545">Nucleotide biosynthesis</keyword>
<dbReference type="GO" id="GO:0006233">
    <property type="term" value="P:dTDP biosynthetic process"/>
    <property type="evidence" value="ECO:0007669"/>
    <property type="project" value="InterPro"/>
</dbReference>
<dbReference type="Gene3D" id="3.40.50.300">
    <property type="entry name" value="P-loop containing nucleotide triphosphate hydrolases"/>
    <property type="match status" value="1"/>
</dbReference>
<organism evidence="15 16">
    <name type="scientific">Sediminivirga luteola</name>
    <dbReference type="NCBI Taxonomy" id="1774748"/>
    <lineage>
        <taxon>Bacteria</taxon>
        <taxon>Bacillati</taxon>
        <taxon>Actinomycetota</taxon>
        <taxon>Actinomycetes</taxon>
        <taxon>Micrococcales</taxon>
        <taxon>Brevibacteriaceae</taxon>
        <taxon>Sediminivirga</taxon>
    </lineage>
</organism>
<dbReference type="SUPFAM" id="SSF52540">
    <property type="entry name" value="P-loop containing nucleoside triphosphate hydrolases"/>
    <property type="match status" value="1"/>
</dbReference>
<name>A0A8J2XJH1_9MICO</name>
<feature type="transmembrane region" description="Helical" evidence="13">
    <location>
        <begin position="321"/>
        <end position="338"/>
    </location>
</feature>